<evidence type="ECO:0000259" key="7">
    <source>
        <dbReference type="PROSITE" id="PS50222"/>
    </source>
</evidence>
<evidence type="ECO:0000313" key="9">
    <source>
        <dbReference type="Proteomes" id="UP000221165"/>
    </source>
</evidence>
<feature type="compositionally biased region" description="Polar residues" evidence="6">
    <location>
        <begin position="402"/>
        <end position="411"/>
    </location>
</feature>
<dbReference type="VEuPathDB" id="ToxoDB:CSUI_000450"/>
<feature type="compositionally biased region" description="Polar residues" evidence="6">
    <location>
        <begin position="980"/>
        <end position="1004"/>
    </location>
</feature>
<comment type="caution">
    <text evidence="8">The sequence shown here is derived from an EMBL/GenBank/DDBJ whole genome shotgun (WGS) entry which is preliminary data.</text>
</comment>
<dbReference type="GO" id="GO:0016301">
    <property type="term" value="F:kinase activity"/>
    <property type="evidence" value="ECO:0007669"/>
    <property type="project" value="UniProtKB-KW"/>
</dbReference>
<dbReference type="Gene3D" id="1.10.238.10">
    <property type="entry name" value="EF-hand"/>
    <property type="match status" value="1"/>
</dbReference>
<feature type="compositionally biased region" description="Polar residues" evidence="6">
    <location>
        <begin position="835"/>
        <end position="846"/>
    </location>
</feature>
<dbReference type="SUPFAM" id="SSF47473">
    <property type="entry name" value="EF-hand"/>
    <property type="match status" value="1"/>
</dbReference>
<dbReference type="GeneID" id="94423895"/>
<dbReference type="PROSITE" id="PS50222">
    <property type="entry name" value="EF_HAND_2"/>
    <property type="match status" value="1"/>
</dbReference>
<accession>A0A2C6LGT5</accession>
<evidence type="ECO:0000256" key="5">
    <source>
        <dbReference type="ARBA" id="ARBA00023288"/>
    </source>
</evidence>
<feature type="domain" description="EF-hand" evidence="7">
    <location>
        <begin position="95"/>
        <end position="130"/>
    </location>
</feature>
<feature type="region of interest" description="Disordered" evidence="6">
    <location>
        <begin position="399"/>
        <end position="500"/>
    </location>
</feature>
<gene>
    <name evidence="8" type="ORF">CSUI_000450</name>
</gene>
<dbReference type="PANTHER" id="PTHR23055:SF178">
    <property type="entry name" value="NEUROCALCIN HOMOLOG"/>
    <property type="match status" value="1"/>
</dbReference>
<sequence>MLRPCCGTSRARSPVPVGALAGGEVAECGVVPVESSHVRLPAKIDKAVLDHILTRTNLGPKEIKDLYKRFRKIAPDGSLPFSRFCETLGVLGMVDDTFLAERLFNAFDTNGDSRLSFTEFAVALGIMMRGSDDEKLDLSFKILNPTYGGVVTCLTDYGLTSFEVCDDAVSEVGKDKEPGAETLRSPSSTGAVQPVQSSLATPGETRKAASENSSTQSPNSSAPRTGKGAGGGMSSERYGHLKDQIERDSIGFDDFVQLIRCVDATRKALVGGSVGISSDSEKIRKVFLQNSTPMPDGTSRMMLLDFKHAVRTSPAFLALLGVLPQELAVDTSAGHQCFPTGRRTFTFPAPRSPPMHYAVASVTADTNRETMAAIQSELKVVKEELEQVMDYVVTSALAAPSSPDTQNQSSCLELHPSGSHGGREGRDDGSFGARAMPVSRPGSPGAPGASGSGGLLNSLAGYGRESEEREKGGGDRGRSKSTGGGPEHNGRLLGAPGGLEAENKADDGLAFVLEFAADSSAWSVSSQGSSNNMNSSSLARGVEEFQPQRTNGSGHTRPLGSCRMRNPLSPRGSSAFRPSGPTSGDVLSPHPGASRRPSVSSRGSTSMGSPALLPQAADMNQVSHGGMTLPPNALDAAVGMTGCRGARMMTRGVANPASQGRPRSDDNRGVGGGIGGTPGGKAGLPVNCASKNPAASDAITRIRDMESRINHLLSLLKDERSRLTPLQTPSSPVTTRAAPFCSGGFREPHNGTEKKPLRDVAPAHFGACGRLTSDPGVFGGVVSRSLQKKGETSSSVTHVESAEEATGGGRACGHTAAPGLATRSPVAGMRADTPVFSNDTGGSSKSAMMKDVSNKDPGAESEERSGRGSFFPSVAEGRGGQEGFESSEEAYAQQMEKIDATSSSYDASVHHTRLCGADSQQELARERDGRKDESGAVDRGQGPGQASSGGRLDTFTTESSVRTLQGEGEGKGKQGRRFSSRISSYKRQTDSVTRCVTSGENGTSMKGKRRSLVSKKVTIRLKDAVVSAASQVDQLNDSDGSSLGEDVLRRTNTMGSDSAEGGSALRPVRMSLSAPSMRAADALHIHRMYMNRANLHRLHTKEGRRRRRTILPMKSLVVLKREASSGLRASTLKPSMFIFISPHSRNMNAVIVSFLLVTAPLRHQKDWLYTSAMRIGTP</sequence>
<comment type="similarity">
    <text evidence="1">Belongs to the recoverin family.</text>
</comment>
<dbReference type="OrthoDB" id="2129491at2759"/>
<dbReference type="PRINTS" id="PR00450">
    <property type="entry name" value="RECOVERIN"/>
</dbReference>
<feature type="region of interest" description="Disordered" evidence="6">
    <location>
        <begin position="724"/>
        <end position="756"/>
    </location>
</feature>
<dbReference type="InterPro" id="IPR028846">
    <property type="entry name" value="Recoverin"/>
</dbReference>
<name>A0A2C6LGT5_9APIC</name>
<feature type="compositionally biased region" description="Low complexity" evidence="6">
    <location>
        <begin position="591"/>
        <end position="610"/>
    </location>
</feature>
<keyword evidence="8" id="KW-0418">Kinase</keyword>
<keyword evidence="2" id="KW-0519">Myristate</keyword>
<feature type="compositionally biased region" description="Basic and acidic residues" evidence="6">
    <location>
        <begin position="923"/>
        <end position="936"/>
    </location>
</feature>
<feature type="region of interest" description="Disordered" evidence="6">
    <location>
        <begin position="173"/>
        <end position="237"/>
    </location>
</feature>
<dbReference type="InterPro" id="IPR011992">
    <property type="entry name" value="EF-hand-dom_pair"/>
</dbReference>
<dbReference type="EMBL" id="MIGC01000184">
    <property type="protein sequence ID" value="PHJ25683.1"/>
    <property type="molecule type" value="Genomic_DNA"/>
</dbReference>
<dbReference type="Proteomes" id="UP000221165">
    <property type="component" value="Unassembled WGS sequence"/>
</dbReference>
<dbReference type="AlphaFoldDB" id="A0A2C6LGT5"/>
<feature type="compositionally biased region" description="Gly residues" evidence="6">
    <location>
        <begin position="669"/>
        <end position="682"/>
    </location>
</feature>
<dbReference type="GO" id="GO:0005509">
    <property type="term" value="F:calcium ion binding"/>
    <property type="evidence" value="ECO:0007669"/>
    <property type="project" value="InterPro"/>
</dbReference>
<feature type="compositionally biased region" description="Polar residues" evidence="6">
    <location>
        <begin position="944"/>
        <end position="963"/>
    </location>
</feature>
<keyword evidence="5" id="KW-0449">Lipoprotein</keyword>
<organism evidence="8 9">
    <name type="scientific">Cystoisospora suis</name>
    <dbReference type="NCBI Taxonomy" id="483139"/>
    <lineage>
        <taxon>Eukaryota</taxon>
        <taxon>Sar</taxon>
        <taxon>Alveolata</taxon>
        <taxon>Apicomplexa</taxon>
        <taxon>Conoidasida</taxon>
        <taxon>Coccidia</taxon>
        <taxon>Eucoccidiorida</taxon>
        <taxon>Eimeriorina</taxon>
        <taxon>Sarcocystidae</taxon>
        <taxon>Cystoisospora</taxon>
    </lineage>
</organism>
<protein>
    <submittedName>
        <fullName evidence="8">Phosphatidylinositol-4-phosphate 5-kinase</fullName>
    </submittedName>
</protein>
<dbReference type="PANTHER" id="PTHR23055">
    <property type="entry name" value="CALCIUM BINDING PROTEINS"/>
    <property type="match status" value="1"/>
</dbReference>
<feature type="compositionally biased region" description="Low complexity" evidence="6">
    <location>
        <begin position="210"/>
        <end position="223"/>
    </location>
</feature>
<keyword evidence="4" id="KW-0677">Repeat</keyword>
<feature type="compositionally biased region" description="Basic and acidic residues" evidence="6">
    <location>
        <begin position="852"/>
        <end position="866"/>
    </location>
</feature>
<evidence type="ECO:0000256" key="1">
    <source>
        <dbReference type="ARBA" id="ARBA00006049"/>
    </source>
</evidence>
<feature type="compositionally biased region" description="Basic and acidic residues" evidence="6">
    <location>
        <begin position="464"/>
        <end position="478"/>
    </location>
</feature>
<proteinExistence type="inferred from homology"/>
<evidence type="ECO:0000256" key="2">
    <source>
        <dbReference type="ARBA" id="ARBA00022707"/>
    </source>
</evidence>
<evidence type="ECO:0000313" key="8">
    <source>
        <dbReference type="EMBL" id="PHJ25683.1"/>
    </source>
</evidence>
<dbReference type="InterPro" id="IPR002048">
    <property type="entry name" value="EF_hand_dom"/>
</dbReference>
<dbReference type="RefSeq" id="XP_067927329.1">
    <property type="nucleotide sequence ID" value="XM_068060684.1"/>
</dbReference>
<feature type="compositionally biased region" description="Polar residues" evidence="6">
    <location>
        <begin position="724"/>
        <end position="734"/>
    </location>
</feature>
<feature type="region of interest" description="Disordered" evidence="6">
    <location>
        <begin position="786"/>
        <end position="1011"/>
    </location>
</feature>
<feature type="region of interest" description="Disordered" evidence="6">
    <location>
        <begin position="545"/>
        <end position="612"/>
    </location>
</feature>
<evidence type="ECO:0000256" key="4">
    <source>
        <dbReference type="ARBA" id="ARBA00022737"/>
    </source>
</evidence>
<keyword evidence="8" id="KW-0808">Transferase</keyword>
<feature type="region of interest" description="Disordered" evidence="6">
    <location>
        <begin position="652"/>
        <end position="684"/>
    </location>
</feature>
<evidence type="ECO:0000256" key="6">
    <source>
        <dbReference type="SAM" id="MobiDB-lite"/>
    </source>
</evidence>
<keyword evidence="3" id="KW-0479">Metal-binding</keyword>
<feature type="compositionally biased region" description="Polar residues" evidence="6">
    <location>
        <begin position="184"/>
        <end position="200"/>
    </location>
</feature>
<evidence type="ECO:0000256" key="3">
    <source>
        <dbReference type="ARBA" id="ARBA00022723"/>
    </source>
</evidence>
<reference evidence="8 9" key="1">
    <citation type="journal article" date="2017" name="Int. J. Parasitol.">
        <title>The genome of the protozoan parasite Cystoisospora suis and a reverse vaccinology approach to identify vaccine candidates.</title>
        <authorList>
            <person name="Palmieri N."/>
            <person name="Shrestha A."/>
            <person name="Ruttkowski B."/>
            <person name="Beck T."/>
            <person name="Vogl C."/>
            <person name="Tomley F."/>
            <person name="Blake D.P."/>
            <person name="Joachim A."/>
        </authorList>
    </citation>
    <scope>NUCLEOTIDE SEQUENCE [LARGE SCALE GENOMIC DNA]</scope>
    <source>
        <strain evidence="8 9">Wien I</strain>
    </source>
</reference>
<keyword evidence="9" id="KW-1185">Reference proteome</keyword>
<feature type="compositionally biased region" description="Basic and acidic residues" evidence="6">
    <location>
        <begin position="746"/>
        <end position="756"/>
    </location>
</feature>